<dbReference type="InterPro" id="IPR028973">
    <property type="entry name" value="PhnB-like"/>
</dbReference>
<dbReference type="EMBL" id="QAOQ01000006">
    <property type="protein sequence ID" value="PTQ94938.1"/>
    <property type="molecule type" value="Genomic_DNA"/>
</dbReference>
<dbReference type="Pfam" id="PF06983">
    <property type="entry name" value="3-dmu-9_3-mt"/>
    <property type="match status" value="1"/>
</dbReference>
<dbReference type="Proteomes" id="UP000244168">
    <property type="component" value="Unassembled WGS sequence"/>
</dbReference>
<name>A0A2T5J6Z8_9SPHI</name>
<dbReference type="PANTHER" id="PTHR33990:SF1">
    <property type="entry name" value="PROTEIN YJDN"/>
    <property type="match status" value="1"/>
</dbReference>
<protein>
    <submittedName>
        <fullName evidence="2">PhnB protein</fullName>
    </submittedName>
</protein>
<proteinExistence type="predicted"/>
<comment type="caution">
    <text evidence="2">The sequence shown here is derived from an EMBL/GenBank/DDBJ whole genome shotgun (WGS) entry which is preliminary data.</text>
</comment>
<sequence>MESLSPYVSFTGKCREAMNFYQSIFGGELELNEVEGSPMEQYWPDGKGQIFHSALTLNGKPLIMATDMTGPAGQTVGNNIQLAIGCSSEDEIHRLANQLAEGGQVLAPVADTFWNALFGSVQDKFGINWMLNYDK</sequence>
<evidence type="ECO:0000313" key="2">
    <source>
        <dbReference type="EMBL" id="PTQ94938.1"/>
    </source>
</evidence>
<dbReference type="CDD" id="cd06588">
    <property type="entry name" value="PhnB_like"/>
    <property type="match status" value="1"/>
</dbReference>
<organism evidence="2 3">
    <name type="scientific">Mucilaginibacter yixingensis</name>
    <dbReference type="NCBI Taxonomy" id="1295612"/>
    <lineage>
        <taxon>Bacteria</taxon>
        <taxon>Pseudomonadati</taxon>
        <taxon>Bacteroidota</taxon>
        <taxon>Sphingobacteriia</taxon>
        <taxon>Sphingobacteriales</taxon>
        <taxon>Sphingobacteriaceae</taxon>
        <taxon>Mucilaginibacter</taxon>
    </lineage>
</organism>
<accession>A0A2T5J6Z8</accession>
<dbReference type="OrthoDB" id="9795306at2"/>
<evidence type="ECO:0000259" key="1">
    <source>
        <dbReference type="Pfam" id="PF06983"/>
    </source>
</evidence>
<keyword evidence="3" id="KW-1185">Reference proteome</keyword>
<gene>
    <name evidence="2" type="ORF">C8P68_106152</name>
</gene>
<evidence type="ECO:0000313" key="3">
    <source>
        <dbReference type="Proteomes" id="UP000244168"/>
    </source>
</evidence>
<dbReference type="AlphaFoldDB" id="A0A2T5J6Z8"/>
<dbReference type="PANTHER" id="PTHR33990">
    <property type="entry name" value="PROTEIN YJDN-RELATED"/>
    <property type="match status" value="1"/>
</dbReference>
<dbReference type="SUPFAM" id="SSF54593">
    <property type="entry name" value="Glyoxalase/Bleomycin resistance protein/Dihydroxybiphenyl dioxygenase"/>
    <property type="match status" value="1"/>
</dbReference>
<reference evidence="2 3" key="1">
    <citation type="submission" date="2018-04" db="EMBL/GenBank/DDBJ databases">
        <title>Genomic Encyclopedia of Archaeal and Bacterial Type Strains, Phase II (KMG-II): from individual species to whole genera.</title>
        <authorList>
            <person name="Goeker M."/>
        </authorList>
    </citation>
    <scope>NUCLEOTIDE SEQUENCE [LARGE SCALE GENOMIC DNA]</scope>
    <source>
        <strain evidence="2 3">DSM 26809</strain>
    </source>
</reference>
<dbReference type="InterPro" id="IPR029068">
    <property type="entry name" value="Glyas_Bleomycin-R_OHBP_Dase"/>
</dbReference>
<feature type="domain" description="PhnB-like" evidence="1">
    <location>
        <begin position="4"/>
        <end position="130"/>
    </location>
</feature>
<dbReference type="RefSeq" id="WP_107829717.1">
    <property type="nucleotide sequence ID" value="NZ_CP160205.1"/>
</dbReference>
<dbReference type="Gene3D" id="3.10.180.10">
    <property type="entry name" value="2,3-Dihydroxybiphenyl 1,2-Dioxygenase, domain 1"/>
    <property type="match status" value="1"/>
</dbReference>